<dbReference type="OMA" id="PGWFTEQ"/>
<evidence type="ECO:0000256" key="4">
    <source>
        <dbReference type="ARBA" id="ARBA00038334"/>
    </source>
</evidence>
<dbReference type="FunFam" id="3.40.50.1820:FF:000161">
    <property type="entry name" value="Epoxide hydrolase"/>
    <property type="match status" value="1"/>
</dbReference>
<dbReference type="SUPFAM" id="SSF53474">
    <property type="entry name" value="alpha/beta-Hydrolases"/>
    <property type="match status" value="1"/>
</dbReference>
<evidence type="ECO:0000256" key="3">
    <source>
        <dbReference type="ARBA" id="ARBA00022801"/>
    </source>
</evidence>
<protein>
    <recommendedName>
        <fullName evidence="2">soluble epoxide hydrolase</fullName>
        <ecNumber evidence="2">3.3.2.10</ecNumber>
    </recommendedName>
</protein>
<organism evidence="9 10">
    <name type="scientific">Triticum turgidum subsp. durum</name>
    <name type="common">Durum wheat</name>
    <name type="synonym">Triticum durum</name>
    <dbReference type="NCBI Taxonomy" id="4567"/>
    <lineage>
        <taxon>Eukaryota</taxon>
        <taxon>Viridiplantae</taxon>
        <taxon>Streptophyta</taxon>
        <taxon>Embryophyta</taxon>
        <taxon>Tracheophyta</taxon>
        <taxon>Spermatophyta</taxon>
        <taxon>Magnoliopsida</taxon>
        <taxon>Liliopsida</taxon>
        <taxon>Poales</taxon>
        <taxon>Poaceae</taxon>
        <taxon>BOP clade</taxon>
        <taxon>Pooideae</taxon>
        <taxon>Triticodae</taxon>
        <taxon>Triticeae</taxon>
        <taxon>Triticinae</taxon>
        <taxon>Triticum</taxon>
    </lineage>
</organism>
<feature type="domain" description="AB hydrolase-1" evidence="8">
    <location>
        <begin position="32"/>
        <end position="311"/>
    </location>
</feature>
<accession>A0A9R0VTI4</accession>
<dbReference type="PRINTS" id="PR00412">
    <property type="entry name" value="EPOXHYDRLASE"/>
</dbReference>
<proteinExistence type="inferred from homology"/>
<comment type="function">
    <text evidence="6">Epoxide hydrolase involved in the biosynthesis of cucurbitacin and mogroside tetracyclic triterpene natural products (e.g. siamenoside I and mogrosides IV, V and VI). Cucurbitacins have cytotoxic properties and exhibit deterrent taste as a defense barrier against herbivores. Mogrosides are nonsugar highly oxygenated compounds used as high-intensity zero-calorie sweeteners; they also possess pharmacological properties such as regulating immunity, lowering blood sugar and lipid levels, protecting the liver, and acting as antioxidants and antitumor agents. Catalyzes the hydrolysis of aromatic epoxide-containing substrates, such as the conversion of 24,25-epoxycucurbitadienol to 24,25-dihydroxycucurbitadienol.</text>
</comment>
<dbReference type="Proteomes" id="UP000324705">
    <property type="component" value="Chromosome 3A"/>
</dbReference>
<keyword evidence="3" id="KW-0378">Hydrolase</keyword>
<dbReference type="Pfam" id="PF00561">
    <property type="entry name" value="Abhydrolase_1"/>
    <property type="match status" value="1"/>
</dbReference>
<reference evidence="9 10" key="1">
    <citation type="submission" date="2017-09" db="EMBL/GenBank/DDBJ databases">
        <authorList>
            <consortium name="International Durum Wheat Genome Sequencing Consortium (IDWGSC)"/>
            <person name="Milanesi L."/>
        </authorList>
    </citation>
    <scope>NUCLEOTIDE SEQUENCE [LARGE SCALE GENOMIC DNA]</scope>
    <source>
        <strain evidence="10">cv. Svevo</strain>
    </source>
</reference>
<dbReference type="PANTHER" id="PTHR43329">
    <property type="entry name" value="EPOXIDE HYDROLASE"/>
    <property type="match status" value="1"/>
</dbReference>
<evidence type="ECO:0000256" key="7">
    <source>
        <dbReference type="ARBA" id="ARBA00093212"/>
    </source>
</evidence>
<keyword evidence="10" id="KW-1185">Reference proteome</keyword>
<comment type="catalytic activity">
    <reaction evidence="5">
        <text>an epoxide + H2O = an ethanediol</text>
        <dbReference type="Rhea" id="RHEA:19037"/>
        <dbReference type="ChEBI" id="CHEBI:15377"/>
        <dbReference type="ChEBI" id="CHEBI:32955"/>
        <dbReference type="ChEBI" id="CHEBI:140594"/>
        <dbReference type="EC" id="3.3.2.10"/>
    </reaction>
    <physiologicalReaction direction="left-to-right" evidence="5">
        <dbReference type="Rhea" id="RHEA:19038"/>
    </physiologicalReaction>
</comment>
<evidence type="ECO:0000256" key="1">
    <source>
        <dbReference type="ARBA" id="ARBA00004721"/>
    </source>
</evidence>
<evidence type="ECO:0000313" key="9">
    <source>
        <dbReference type="EMBL" id="VAH70421.1"/>
    </source>
</evidence>
<comment type="similarity">
    <text evidence="4">Belongs to the AB hydrolase superfamily. Epoxide hydrolase family.</text>
</comment>
<evidence type="ECO:0000259" key="8">
    <source>
        <dbReference type="Pfam" id="PF00561"/>
    </source>
</evidence>
<dbReference type="InterPro" id="IPR029058">
    <property type="entry name" value="AB_hydrolase_fold"/>
</dbReference>
<dbReference type="EMBL" id="LT934115">
    <property type="protein sequence ID" value="VAH70421.1"/>
    <property type="molecule type" value="Genomic_DNA"/>
</dbReference>
<dbReference type="InterPro" id="IPR000639">
    <property type="entry name" value="Epox_hydrolase-like"/>
</dbReference>
<dbReference type="InterPro" id="IPR000073">
    <property type="entry name" value="AB_hydrolase_1"/>
</dbReference>
<evidence type="ECO:0000313" key="10">
    <source>
        <dbReference type="Proteomes" id="UP000324705"/>
    </source>
</evidence>
<gene>
    <name evidence="9" type="ORF">TRITD_3Av1G286840</name>
</gene>
<comment type="catalytic activity">
    <reaction evidence="7">
        <text>(24S)-24,25-epoxycucurbitadienol + H2O = (24R)-24,25-dihydroxycucurbitadienol</text>
        <dbReference type="Rhea" id="RHEA:81855"/>
        <dbReference type="ChEBI" id="CHEBI:15377"/>
        <dbReference type="ChEBI" id="CHEBI:229949"/>
        <dbReference type="ChEBI" id="CHEBI:229950"/>
    </reaction>
    <physiologicalReaction direction="left-to-right" evidence="7">
        <dbReference type="Rhea" id="RHEA:81856"/>
    </physiologicalReaction>
</comment>
<dbReference type="Gene3D" id="3.40.50.1820">
    <property type="entry name" value="alpha/beta hydrolase"/>
    <property type="match status" value="1"/>
</dbReference>
<comment type="pathway">
    <text evidence="1">Secondary metabolite biosynthesis; terpenoid biosynthesis.</text>
</comment>
<dbReference type="EC" id="3.3.2.10" evidence="2"/>
<dbReference type="AlphaFoldDB" id="A0A9R0VTI4"/>
<dbReference type="GO" id="GO:0004301">
    <property type="term" value="F:epoxide hydrolase activity"/>
    <property type="evidence" value="ECO:0007669"/>
    <property type="project" value="UniProtKB-EC"/>
</dbReference>
<evidence type="ECO:0000256" key="5">
    <source>
        <dbReference type="ARBA" id="ARBA00051067"/>
    </source>
</evidence>
<dbReference type="Gramene" id="TRITD3Av1G286840.2">
    <property type="protein sequence ID" value="TRITD3Av1G286840.2"/>
    <property type="gene ID" value="TRITD3Av1G286840"/>
</dbReference>
<sequence>MEGVVIRHRTVEVNGISMHVAEAGPEVDAKGAVLFLHGFPELWYSWRHQMDHLGACGYRCVAPDLRGYGGSTAPPDVASYTAFHIVGDLVALLDTLGLAKVFVVGHDWGTLIAWYLCLFRPERVTALVNTSVAFMRHIMIRNGPDFVNPTEYFNRAYGPNYYKCRFQEPGVAEKQFAPAHAKRLMRQMLCHCFSHGVFCDEEMDDNKYPTSPLPPWLTEADIDYFVTSFEKTGFTGAINYYRNFDKNCELAAPWADAKVQVPTKYIVGDGDITYNFEGIQDYIHGGGFKEDVPLLDEVVIIPGAGHFIQQERAQEVNNHIYDFIIKF</sequence>
<evidence type="ECO:0000256" key="6">
    <source>
        <dbReference type="ARBA" id="ARBA00058358"/>
    </source>
</evidence>
<name>A0A9R0VTI4_TRITD</name>
<evidence type="ECO:0000256" key="2">
    <source>
        <dbReference type="ARBA" id="ARBA00013006"/>
    </source>
</evidence>